<evidence type="ECO:0000256" key="1">
    <source>
        <dbReference type="SAM" id="Coils"/>
    </source>
</evidence>
<feature type="coiled-coil region" evidence="1">
    <location>
        <begin position="59"/>
        <end position="107"/>
    </location>
</feature>
<comment type="caution">
    <text evidence="2">The sequence shown here is derived from an EMBL/GenBank/DDBJ whole genome shotgun (WGS) entry which is preliminary data.</text>
</comment>
<keyword evidence="1" id="KW-0175">Coiled coil</keyword>
<dbReference type="RefSeq" id="WP_134021494.1">
    <property type="nucleotide sequence ID" value="NZ_SOEC01000035.1"/>
</dbReference>
<protein>
    <submittedName>
        <fullName evidence="2">Uncharacterized protein</fullName>
    </submittedName>
</protein>
<sequence length="116" mass="13619">MNLTEQLNSDIERVRWPKDLCTENRELRQYVESLESQALRHGDSMGQLREEVSRRDEQVRNMAGEVRELSTNLKSVRAENERLRQQVARLTSENAMLESDNRNIQRKIDAQLGSTY</sequence>
<dbReference type="AlphaFoldDB" id="A0A4R8F843"/>
<proteinExistence type="predicted"/>
<accession>A0A4R8F843</accession>
<dbReference type="EMBL" id="SOEC01000035">
    <property type="protein sequence ID" value="TDX21606.1"/>
    <property type="molecule type" value="Genomic_DNA"/>
</dbReference>
<name>A0A4R8F843_9GAMM</name>
<evidence type="ECO:0000313" key="3">
    <source>
        <dbReference type="Proteomes" id="UP000294489"/>
    </source>
</evidence>
<evidence type="ECO:0000313" key="2">
    <source>
        <dbReference type="EMBL" id="TDX21606.1"/>
    </source>
</evidence>
<dbReference type="Proteomes" id="UP000294489">
    <property type="component" value="Unassembled WGS sequence"/>
</dbReference>
<organism evidence="2 3">
    <name type="scientific">Modicisalibacter xianhensis</name>
    <dbReference type="NCBI Taxonomy" id="442341"/>
    <lineage>
        <taxon>Bacteria</taxon>
        <taxon>Pseudomonadati</taxon>
        <taxon>Pseudomonadota</taxon>
        <taxon>Gammaproteobacteria</taxon>
        <taxon>Oceanospirillales</taxon>
        <taxon>Halomonadaceae</taxon>
        <taxon>Modicisalibacter</taxon>
    </lineage>
</organism>
<reference evidence="2 3" key="1">
    <citation type="submission" date="2019-03" db="EMBL/GenBank/DDBJ databases">
        <title>Freshwater and sediment microbial communities from various areas in North America, analyzing microbe dynamics in response to fracking.</title>
        <authorList>
            <person name="Lamendella R."/>
        </authorList>
    </citation>
    <scope>NUCLEOTIDE SEQUENCE [LARGE SCALE GENOMIC DNA]</scope>
    <source>
        <strain evidence="2 3">6_TX</strain>
    </source>
</reference>
<dbReference type="Gene3D" id="1.20.5.170">
    <property type="match status" value="1"/>
</dbReference>
<gene>
    <name evidence="2" type="ORF">DFO67_13516</name>
</gene>